<dbReference type="InterPro" id="IPR036638">
    <property type="entry name" value="HLH_DNA-bd_sf"/>
</dbReference>
<dbReference type="AlphaFoldDB" id="A0A2Z6NBT9"/>
<dbReference type="PANTHER" id="PTHR45914">
    <property type="entry name" value="TRANSCRIPTION FACTOR HEC3-RELATED"/>
    <property type="match status" value="1"/>
</dbReference>
<organism evidence="7 8">
    <name type="scientific">Trifolium subterraneum</name>
    <name type="common">Subterranean clover</name>
    <dbReference type="NCBI Taxonomy" id="3900"/>
    <lineage>
        <taxon>Eukaryota</taxon>
        <taxon>Viridiplantae</taxon>
        <taxon>Streptophyta</taxon>
        <taxon>Embryophyta</taxon>
        <taxon>Tracheophyta</taxon>
        <taxon>Spermatophyta</taxon>
        <taxon>Magnoliopsida</taxon>
        <taxon>eudicotyledons</taxon>
        <taxon>Gunneridae</taxon>
        <taxon>Pentapetalae</taxon>
        <taxon>rosids</taxon>
        <taxon>fabids</taxon>
        <taxon>Fabales</taxon>
        <taxon>Fabaceae</taxon>
        <taxon>Papilionoideae</taxon>
        <taxon>50 kb inversion clade</taxon>
        <taxon>NPAAA clade</taxon>
        <taxon>Hologalegina</taxon>
        <taxon>IRL clade</taxon>
        <taxon>Trifolieae</taxon>
        <taxon>Trifolium</taxon>
    </lineage>
</organism>
<name>A0A2Z6NBT9_TRISU</name>
<dbReference type="InterPro" id="IPR011598">
    <property type="entry name" value="bHLH_dom"/>
</dbReference>
<dbReference type="GO" id="GO:0003677">
    <property type="term" value="F:DNA binding"/>
    <property type="evidence" value="ECO:0007669"/>
    <property type="project" value="UniProtKB-KW"/>
</dbReference>
<evidence type="ECO:0000313" key="8">
    <source>
        <dbReference type="Proteomes" id="UP000242715"/>
    </source>
</evidence>
<keyword evidence="5" id="KW-0539">Nucleus</keyword>
<evidence type="ECO:0000256" key="1">
    <source>
        <dbReference type="ARBA" id="ARBA00004123"/>
    </source>
</evidence>
<dbReference type="OrthoDB" id="1921534at2759"/>
<dbReference type="Gene3D" id="4.10.280.10">
    <property type="entry name" value="Helix-loop-helix DNA-binding domain"/>
    <property type="match status" value="1"/>
</dbReference>
<gene>
    <name evidence="7" type="ORF">TSUD_58650</name>
</gene>
<sequence>MKRLSRCKSIAARERRRKITEKTQELGKLVPGGPKMNTAEMLNVVANYVKFLQAQVGILQVMGTLSKNLASNHLSIYVISCDVLL</sequence>
<evidence type="ECO:0000259" key="6">
    <source>
        <dbReference type="PROSITE" id="PS50888"/>
    </source>
</evidence>
<dbReference type="PROSITE" id="PS50888">
    <property type="entry name" value="BHLH"/>
    <property type="match status" value="1"/>
</dbReference>
<keyword evidence="2" id="KW-0805">Transcription regulation</keyword>
<evidence type="ECO:0000256" key="4">
    <source>
        <dbReference type="ARBA" id="ARBA00023163"/>
    </source>
</evidence>
<keyword evidence="4" id="KW-0804">Transcription</keyword>
<dbReference type="InterPro" id="IPR045843">
    <property type="entry name" value="IND-like"/>
</dbReference>
<dbReference type="GO" id="GO:0046983">
    <property type="term" value="F:protein dimerization activity"/>
    <property type="evidence" value="ECO:0007669"/>
    <property type="project" value="InterPro"/>
</dbReference>
<dbReference type="SUPFAM" id="SSF47459">
    <property type="entry name" value="HLH, helix-loop-helix DNA-binding domain"/>
    <property type="match status" value="1"/>
</dbReference>
<dbReference type="InterPro" id="IPR045239">
    <property type="entry name" value="bHLH95_bHLH"/>
</dbReference>
<dbReference type="PANTHER" id="PTHR45914:SF58">
    <property type="entry name" value="BHLH DOMAIN-CONTAINING PROTEIN"/>
    <property type="match status" value="1"/>
</dbReference>
<evidence type="ECO:0000256" key="2">
    <source>
        <dbReference type="ARBA" id="ARBA00023015"/>
    </source>
</evidence>
<evidence type="ECO:0000256" key="3">
    <source>
        <dbReference type="ARBA" id="ARBA00023125"/>
    </source>
</evidence>
<dbReference type="CDD" id="cd11393">
    <property type="entry name" value="bHLH_AtbHLH_like"/>
    <property type="match status" value="1"/>
</dbReference>
<dbReference type="GO" id="GO:0003700">
    <property type="term" value="F:DNA-binding transcription factor activity"/>
    <property type="evidence" value="ECO:0007669"/>
    <property type="project" value="InterPro"/>
</dbReference>
<dbReference type="SMART" id="SM00353">
    <property type="entry name" value="HLH"/>
    <property type="match status" value="1"/>
</dbReference>
<dbReference type="EMBL" id="DF973388">
    <property type="protein sequence ID" value="GAU29099.1"/>
    <property type="molecule type" value="Genomic_DNA"/>
</dbReference>
<accession>A0A2Z6NBT9</accession>
<comment type="subcellular location">
    <subcellularLocation>
        <location evidence="1">Nucleus</location>
    </subcellularLocation>
</comment>
<proteinExistence type="predicted"/>
<dbReference type="Pfam" id="PF00010">
    <property type="entry name" value="HLH"/>
    <property type="match status" value="1"/>
</dbReference>
<dbReference type="Proteomes" id="UP000242715">
    <property type="component" value="Unassembled WGS sequence"/>
</dbReference>
<evidence type="ECO:0000313" key="7">
    <source>
        <dbReference type="EMBL" id="GAU29099.1"/>
    </source>
</evidence>
<reference evidence="8" key="1">
    <citation type="journal article" date="2017" name="Front. Plant Sci.">
        <title>Climate Clever Clovers: New Paradigm to Reduce the Environmental Footprint of Ruminants by Breeding Low Methanogenic Forages Utilizing Haplotype Variation.</title>
        <authorList>
            <person name="Kaur P."/>
            <person name="Appels R."/>
            <person name="Bayer P.E."/>
            <person name="Keeble-Gagnere G."/>
            <person name="Wang J."/>
            <person name="Hirakawa H."/>
            <person name="Shirasawa K."/>
            <person name="Vercoe P."/>
            <person name="Stefanova K."/>
            <person name="Durmic Z."/>
            <person name="Nichols P."/>
            <person name="Revell C."/>
            <person name="Isobe S.N."/>
            <person name="Edwards D."/>
            <person name="Erskine W."/>
        </authorList>
    </citation>
    <scope>NUCLEOTIDE SEQUENCE [LARGE SCALE GENOMIC DNA]</scope>
    <source>
        <strain evidence="8">cv. Daliak</strain>
    </source>
</reference>
<evidence type="ECO:0000256" key="5">
    <source>
        <dbReference type="ARBA" id="ARBA00023242"/>
    </source>
</evidence>
<feature type="domain" description="BHLH" evidence="6">
    <location>
        <begin position="3"/>
        <end position="52"/>
    </location>
</feature>
<keyword evidence="8" id="KW-1185">Reference proteome</keyword>
<keyword evidence="3" id="KW-0238">DNA-binding</keyword>
<protein>
    <recommendedName>
        <fullName evidence="6">BHLH domain-containing protein</fullName>
    </recommendedName>
</protein>
<dbReference type="GO" id="GO:0005634">
    <property type="term" value="C:nucleus"/>
    <property type="evidence" value="ECO:0007669"/>
    <property type="project" value="UniProtKB-SubCell"/>
</dbReference>